<evidence type="ECO:0000313" key="2">
    <source>
        <dbReference type="EMBL" id="UPW40882.1"/>
    </source>
</evidence>
<dbReference type="Pfam" id="PF23343">
    <property type="entry name" value="REP_ORF2-G2P"/>
    <property type="match status" value="1"/>
</dbReference>
<reference evidence="2" key="1">
    <citation type="submission" date="2022-02" db="EMBL/GenBank/DDBJ databases">
        <title>Towards deciphering the DNA virus diversity associated with rodent species in the families Cricetidae and Heteromyidae.</title>
        <authorList>
            <person name="Lund M."/>
            <person name="Larsen B.B."/>
            <person name="Gryseels S."/>
            <person name="Kraberger S."/>
            <person name="Rowsey D.M."/>
            <person name="Steger L."/>
            <person name="Yule K.M."/>
            <person name="Upham N.S."/>
            <person name="Worobey M."/>
            <person name="Van Doorslaer K."/>
            <person name="Varsani A."/>
        </authorList>
    </citation>
    <scope>NUCLEOTIDE SEQUENCE</scope>
    <source>
        <strain evidence="2">UA08Rod_6396</strain>
    </source>
</reference>
<accession>A0A976N0E8</accession>
<protein>
    <submittedName>
        <fullName evidence="2">Replication initiator protein</fullName>
    </submittedName>
</protein>
<dbReference type="EMBL" id="OM869512">
    <property type="protein sequence ID" value="UPW40882.1"/>
    <property type="molecule type" value="Genomic_DNA"/>
</dbReference>
<evidence type="ECO:0000259" key="1">
    <source>
        <dbReference type="Pfam" id="PF23343"/>
    </source>
</evidence>
<organism evidence="2">
    <name type="scientific">Sigmofec virus UA08Rod_6396</name>
    <dbReference type="NCBI Taxonomy" id="2929227"/>
    <lineage>
        <taxon>Viruses</taxon>
        <taxon>Monodnaviria</taxon>
        <taxon>Sangervirae</taxon>
        <taxon>Phixviricota</taxon>
        <taxon>Malgrandaviricetes</taxon>
        <taxon>Petitvirales</taxon>
        <taxon>Microviridae</taxon>
    </lineage>
</organism>
<sequence length="330" mass="40005">MEFLEGELDFSLLRPLFEGAKCYFMCTRPIFINNQKYKGYVPCGKCVECIEKKSTEWKFRAEQEYKSCLSSFFVTLTYRNESLPVKDGIPVLCKRDVQLFMKRLRKIYSNYGKIRYFLLGEYGPTTLRPHYHALLFFDFWVRDEYSFSQLLAKVWQNGFVTSSPVNFNRIGYTVGYMCPLAELSDFYKAYPPFHLQSVGFGRNYLTEERRLFYKNLLLDNPNNPPTPYCFLQGKYRLTLPRYYKDRIYDLAEKSQIRHNVSLEQERLRKEKERNFVENRRRLWFNFLNTFDYEEWRKEFFSEISELAVDRAIRLDKEERRRSKMIKKRKL</sequence>
<proteinExistence type="predicted"/>
<feature type="domain" description="Replication-associated protein ORF2/G2P" evidence="1">
    <location>
        <begin position="72"/>
        <end position="177"/>
    </location>
</feature>
<name>A0A976N0E8_9VIRU</name>
<dbReference type="InterPro" id="IPR056906">
    <property type="entry name" value="ORF2/G2P_dom"/>
</dbReference>